<organism evidence="2 3">
    <name type="scientific">Phtheirospermum japonicum</name>
    <dbReference type="NCBI Taxonomy" id="374723"/>
    <lineage>
        <taxon>Eukaryota</taxon>
        <taxon>Viridiplantae</taxon>
        <taxon>Streptophyta</taxon>
        <taxon>Embryophyta</taxon>
        <taxon>Tracheophyta</taxon>
        <taxon>Spermatophyta</taxon>
        <taxon>Magnoliopsida</taxon>
        <taxon>eudicotyledons</taxon>
        <taxon>Gunneridae</taxon>
        <taxon>Pentapetalae</taxon>
        <taxon>asterids</taxon>
        <taxon>lamiids</taxon>
        <taxon>Lamiales</taxon>
        <taxon>Orobanchaceae</taxon>
        <taxon>Orobanchaceae incertae sedis</taxon>
        <taxon>Phtheirospermum</taxon>
    </lineage>
</organism>
<keyword evidence="3" id="KW-1185">Reference proteome</keyword>
<sequence length="86" mass="9614">MSKDLPPSSRTTRLSISTTPRAPFGPPCFLGRRPSPPPPLDSTFPGGCRMEKQMKLGVWKIPSKWLRGLKRNLLILCLRISADVVR</sequence>
<evidence type="ECO:0000313" key="2">
    <source>
        <dbReference type="EMBL" id="GFP82657.1"/>
    </source>
</evidence>
<name>A0A830B6G6_9LAMI</name>
<feature type="compositionally biased region" description="Low complexity" evidence="1">
    <location>
        <begin position="1"/>
        <end position="33"/>
    </location>
</feature>
<evidence type="ECO:0000313" key="3">
    <source>
        <dbReference type="Proteomes" id="UP000653305"/>
    </source>
</evidence>
<reference evidence="2" key="1">
    <citation type="submission" date="2020-07" db="EMBL/GenBank/DDBJ databases">
        <title>Ethylene signaling mediates host invasion by parasitic plants.</title>
        <authorList>
            <person name="Yoshida S."/>
        </authorList>
    </citation>
    <scope>NUCLEOTIDE SEQUENCE</scope>
    <source>
        <strain evidence="2">Okayama</strain>
    </source>
</reference>
<proteinExistence type="predicted"/>
<gene>
    <name evidence="2" type="ORF">PHJA_000408800</name>
</gene>
<dbReference type="AlphaFoldDB" id="A0A830B6G6"/>
<dbReference type="Proteomes" id="UP000653305">
    <property type="component" value="Unassembled WGS sequence"/>
</dbReference>
<comment type="caution">
    <text evidence="2">The sequence shown here is derived from an EMBL/GenBank/DDBJ whole genome shotgun (WGS) entry which is preliminary data.</text>
</comment>
<protein>
    <submittedName>
        <fullName evidence="2">Uncharacterized protein</fullName>
    </submittedName>
</protein>
<feature type="region of interest" description="Disordered" evidence="1">
    <location>
        <begin position="1"/>
        <end position="42"/>
    </location>
</feature>
<accession>A0A830B6G6</accession>
<dbReference type="EMBL" id="BMAC01000049">
    <property type="protein sequence ID" value="GFP82657.1"/>
    <property type="molecule type" value="Genomic_DNA"/>
</dbReference>
<evidence type="ECO:0000256" key="1">
    <source>
        <dbReference type="SAM" id="MobiDB-lite"/>
    </source>
</evidence>